<evidence type="ECO:0000313" key="3">
    <source>
        <dbReference type="RefSeq" id="XP_030387201.1"/>
    </source>
</evidence>
<sequence>MKTDDLQQQLLNSYHEVVRDVIENWNAPIVYLKRKGYLPNNFEDTSHIKVYMDELMDRIKLTEQEAVLRKQRKSKKLRSATPLFETKAMNVDIDSKPLNQKLQFKTMLQLNNRFKETARRESNMFASPPPNSNIQFEKICTQSSGLQVPCANNFDDMLQRMILKTAPTQTAAFQTLNRAYSEAYTPKLADTLPTGAAGMSMNLANSYFAPQQANMTQMFAVPLPGPPLPTDYGAGPVPMSAAPETSDKTVKSVPDILPLALAIQEQERRNINASPPISDAYAAQNKEIQIQPQEVIGKPTPQWLGTLERSLSMYNGQRGIKQPESSSAQNTVNPSSQSSREEATAAASRSKVGIEKPNYLNWDVQTKRLKMFSPIEKDAYLNRLVKTFAQKHEREELPFKMPKSD</sequence>
<proteinExistence type="predicted"/>
<accession>A0A6J2UFG7</accession>
<keyword evidence="2" id="KW-1185">Reference proteome</keyword>
<feature type="region of interest" description="Disordered" evidence="1">
    <location>
        <begin position="318"/>
        <end position="350"/>
    </location>
</feature>
<dbReference type="GeneID" id="115633849"/>
<name>A0A6J2UFG7_DROLE</name>
<organism evidence="2 3">
    <name type="scientific">Drosophila lebanonensis</name>
    <name type="common">Fruit fly</name>
    <name type="synonym">Scaptodrosophila lebanonensis</name>
    <dbReference type="NCBI Taxonomy" id="7225"/>
    <lineage>
        <taxon>Eukaryota</taxon>
        <taxon>Metazoa</taxon>
        <taxon>Ecdysozoa</taxon>
        <taxon>Arthropoda</taxon>
        <taxon>Hexapoda</taxon>
        <taxon>Insecta</taxon>
        <taxon>Pterygota</taxon>
        <taxon>Neoptera</taxon>
        <taxon>Endopterygota</taxon>
        <taxon>Diptera</taxon>
        <taxon>Brachycera</taxon>
        <taxon>Muscomorpha</taxon>
        <taxon>Ephydroidea</taxon>
        <taxon>Drosophilidae</taxon>
        <taxon>Scaptodrosophila</taxon>
    </lineage>
</organism>
<feature type="compositionally biased region" description="Polar residues" evidence="1">
    <location>
        <begin position="323"/>
        <end position="334"/>
    </location>
</feature>
<protein>
    <submittedName>
        <fullName evidence="3">Uncharacterized protein LOC115633849</fullName>
    </submittedName>
</protein>
<evidence type="ECO:0000256" key="1">
    <source>
        <dbReference type="SAM" id="MobiDB-lite"/>
    </source>
</evidence>
<dbReference type="AlphaFoldDB" id="A0A6J2UFG7"/>
<dbReference type="OrthoDB" id="7855422at2759"/>
<dbReference type="RefSeq" id="XP_030387201.1">
    <property type="nucleotide sequence ID" value="XM_030531341.1"/>
</dbReference>
<evidence type="ECO:0000313" key="2">
    <source>
        <dbReference type="Proteomes" id="UP000504634"/>
    </source>
</evidence>
<gene>
    <name evidence="3" type="primary">LOC115633849</name>
</gene>
<reference evidence="3" key="1">
    <citation type="submission" date="2025-08" db="UniProtKB">
        <authorList>
            <consortium name="RefSeq"/>
        </authorList>
    </citation>
    <scope>IDENTIFICATION</scope>
    <source>
        <strain evidence="3">11010-0011.00</strain>
        <tissue evidence="3">Whole body</tissue>
    </source>
</reference>
<dbReference type="Proteomes" id="UP000504634">
    <property type="component" value="Unplaced"/>
</dbReference>